<dbReference type="KEGG" id="ctae:BGI42_11325"/>
<dbReference type="AlphaFoldDB" id="A0A1D7XME9"/>
<sequence length="128" mass="14750">MSNKTNININGLQKYAKEKKEKTLNKVDLAIRTLIKNQKNINFNSVAQTSGVSKAYLYNNKDVRNRIETLREKGFNTISSKRSSKITTESAKDIIIASKNKKIKDLETENRRLKEELMILRGKLYDSI</sequence>
<keyword evidence="1" id="KW-0175">Coiled coil</keyword>
<reference evidence="4" key="1">
    <citation type="submission" date="2016-09" db="EMBL/GenBank/DDBJ databases">
        <title>Genomics of Clostridium taeniosporum, an organism which forms endospores with ribbon-like appendages.</title>
        <authorList>
            <person name="Walker J.R."/>
        </authorList>
    </citation>
    <scope>NUCLEOTIDE SEQUENCE [LARGE SCALE GENOMIC DNA]</scope>
    <source>
        <strain evidence="4">1/k</strain>
    </source>
</reference>
<dbReference type="OrthoDB" id="1707883at2"/>
<reference evidence="2" key="2">
    <citation type="journal article" date="2018" name="PLoS ONE">
        <title>Genomics of Clostridium taeniosporum, an organism which forms endospores with ribbon-like appendages.</title>
        <authorList>
            <person name="Cambridge J.M."/>
            <person name="Blinkova A.L."/>
            <person name="Salvador Rocha E.I."/>
            <person name="Bode Hernandez A."/>
            <person name="Moreno M."/>
            <person name="Gines-Candelaria E."/>
            <person name="Goetz B.M."/>
            <person name="Hunicke-Smith S."/>
            <person name="Satterwhite E."/>
            <person name="Tucker H.O."/>
            <person name="Walker J.R."/>
        </authorList>
    </citation>
    <scope>NUCLEOTIDE SEQUENCE</scope>
    <source>
        <strain evidence="2">1/k</strain>
    </source>
</reference>
<dbReference type="EMBL" id="CP017253">
    <property type="protein sequence ID" value="AOR24318.1"/>
    <property type="molecule type" value="Genomic_DNA"/>
</dbReference>
<gene>
    <name evidence="2" type="ORF">BGI42_11325</name>
    <name evidence="3" type="ORF">BGI42_11485</name>
</gene>
<evidence type="ECO:0000313" key="2">
    <source>
        <dbReference type="EMBL" id="AOR24289.1"/>
    </source>
</evidence>
<proteinExistence type="predicted"/>
<dbReference type="RefSeq" id="WP_069680424.1">
    <property type="nucleotide sequence ID" value="NZ_CP017253.2"/>
</dbReference>
<name>A0A1D7XME9_9CLOT</name>
<protein>
    <submittedName>
        <fullName evidence="2">Transposase</fullName>
    </submittedName>
</protein>
<feature type="coiled-coil region" evidence="1">
    <location>
        <begin position="96"/>
        <end position="123"/>
    </location>
</feature>
<evidence type="ECO:0000256" key="1">
    <source>
        <dbReference type="SAM" id="Coils"/>
    </source>
</evidence>
<dbReference type="STRING" id="394958.BGI42_11325"/>
<dbReference type="Proteomes" id="UP000094652">
    <property type="component" value="Chromosome"/>
</dbReference>
<evidence type="ECO:0000313" key="3">
    <source>
        <dbReference type="EMBL" id="AOR24318.1"/>
    </source>
</evidence>
<accession>A0A1D7XME9</accession>
<dbReference type="KEGG" id="ctae:BGI42_11485"/>
<keyword evidence="4" id="KW-1185">Reference proteome</keyword>
<dbReference type="InterPro" id="IPR046229">
    <property type="entry name" value="TnpC-like"/>
</dbReference>
<organism evidence="2 4">
    <name type="scientific">Clostridium taeniosporum</name>
    <dbReference type="NCBI Taxonomy" id="394958"/>
    <lineage>
        <taxon>Bacteria</taxon>
        <taxon>Bacillati</taxon>
        <taxon>Bacillota</taxon>
        <taxon>Clostridia</taxon>
        <taxon>Eubacteriales</taxon>
        <taxon>Clostridiaceae</taxon>
        <taxon>Clostridium</taxon>
    </lineage>
</organism>
<dbReference type="Pfam" id="PF19776">
    <property type="entry name" value="DUF6262"/>
    <property type="match status" value="1"/>
</dbReference>
<evidence type="ECO:0000313" key="4">
    <source>
        <dbReference type="Proteomes" id="UP000094652"/>
    </source>
</evidence>
<dbReference type="EMBL" id="CP017253">
    <property type="protein sequence ID" value="AOR24289.1"/>
    <property type="molecule type" value="Genomic_DNA"/>
</dbReference>